<gene>
    <name evidence="2" type="ORF">AOQ84DRAFT_391171</name>
</gene>
<protein>
    <submittedName>
        <fullName evidence="2">Uncharacterized protein</fullName>
    </submittedName>
</protein>
<accession>A0A8E2EU71</accession>
<keyword evidence="3" id="KW-1185">Reference proteome</keyword>
<dbReference type="AlphaFoldDB" id="A0A8E2EU71"/>
<dbReference type="Proteomes" id="UP000250140">
    <property type="component" value="Unassembled WGS sequence"/>
</dbReference>
<feature type="region of interest" description="Disordered" evidence="1">
    <location>
        <begin position="185"/>
        <end position="204"/>
    </location>
</feature>
<sequence>MPLMDLRAKLTPKEYKAFNEDIIFYSGADERFLLSYKMLSEFSTFRLLHPDRLSELADINDHGRQIVVLYLSKFFTDDTGFAVLVKGASNIAALTRNAYGTRPYKGKSFCTPCLNQDEHDLFEGERSDVLDYVCKSELGGARHKYFFETAVAAWSRVEVEESSSVERDEGNMDIDRDWGGTRRTKDILATENDQDATGGIVYES</sequence>
<name>A0A8E2EU71_9PEZI</name>
<evidence type="ECO:0000256" key="1">
    <source>
        <dbReference type="SAM" id="MobiDB-lite"/>
    </source>
</evidence>
<evidence type="ECO:0000313" key="2">
    <source>
        <dbReference type="EMBL" id="OCL04972.1"/>
    </source>
</evidence>
<proteinExistence type="predicted"/>
<dbReference type="EMBL" id="KV750393">
    <property type="protein sequence ID" value="OCL04972.1"/>
    <property type="molecule type" value="Genomic_DNA"/>
</dbReference>
<evidence type="ECO:0000313" key="3">
    <source>
        <dbReference type="Proteomes" id="UP000250140"/>
    </source>
</evidence>
<organism evidence="2 3">
    <name type="scientific">Glonium stellatum</name>
    <dbReference type="NCBI Taxonomy" id="574774"/>
    <lineage>
        <taxon>Eukaryota</taxon>
        <taxon>Fungi</taxon>
        <taxon>Dikarya</taxon>
        <taxon>Ascomycota</taxon>
        <taxon>Pezizomycotina</taxon>
        <taxon>Dothideomycetes</taxon>
        <taxon>Pleosporomycetidae</taxon>
        <taxon>Gloniales</taxon>
        <taxon>Gloniaceae</taxon>
        <taxon>Glonium</taxon>
    </lineage>
</organism>
<reference evidence="2 3" key="1">
    <citation type="journal article" date="2016" name="Nat. Commun.">
        <title>Ectomycorrhizal ecology is imprinted in the genome of the dominant symbiotic fungus Cenococcum geophilum.</title>
        <authorList>
            <consortium name="DOE Joint Genome Institute"/>
            <person name="Peter M."/>
            <person name="Kohler A."/>
            <person name="Ohm R.A."/>
            <person name="Kuo A."/>
            <person name="Krutzmann J."/>
            <person name="Morin E."/>
            <person name="Arend M."/>
            <person name="Barry K.W."/>
            <person name="Binder M."/>
            <person name="Choi C."/>
            <person name="Clum A."/>
            <person name="Copeland A."/>
            <person name="Grisel N."/>
            <person name="Haridas S."/>
            <person name="Kipfer T."/>
            <person name="LaButti K."/>
            <person name="Lindquist E."/>
            <person name="Lipzen A."/>
            <person name="Maire R."/>
            <person name="Meier B."/>
            <person name="Mihaltcheva S."/>
            <person name="Molinier V."/>
            <person name="Murat C."/>
            <person name="Poggeler S."/>
            <person name="Quandt C.A."/>
            <person name="Sperisen C."/>
            <person name="Tritt A."/>
            <person name="Tisserant E."/>
            <person name="Crous P.W."/>
            <person name="Henrissat B."/>
            <person name="Nehls U."/>
            <person name="Egli S."/>
            <person name="Spatafora J.W."/>
            <person name="Grigoriev I.V."/>
            <person name="Martin F.M."/>
        </authorList>
    </citation>
    <scope>NUCLEOTIDE SEQUENCE [LARGE SCALE GENOMIC DNA]</scope>
    <source>
        <strain evidence="2 3">CBS 207.34</strain>
    </source>
</reference>